<dbReference type="PROSITE" id="PS51857">
    <property type="entry name" value="CSD_2"/>
    <property type="match status" value="1"/>
</dbReference>
<feature type="region of interest" description="Disordered" evidence="5">
    <location>
        <begin position="469"/>
        <end position="621"/>
    </location>
</feature>
<dbReference type="PROSITE" id="PS00170">
    <property type="entry name" value="CSA_PPIASE_1"/>
    <property type="match status" value="1"/>
</dbReference>
<keyword evidence="9" id="KW-1185">Reference proteome</keyword>
<accession>A0A8J5ZUU5</accession>
<evidence type="ECO:0000256" key="4">
    <source>
        <dbReference type="ARBA" id="ARBA00023235"/>
    </source>
</evidence>
<evidence type="ECO:0000256" key="2">
    <source>
        <dbReference type="ARBA" id="ARBA00013194"/>
    </source>
</evidence>
<dbReference type="PROSITE" id="PS00352">
    <property type="entry name" value="CSD_1"/>
    <property type="match status" value="1"/>
</dbReference>
<evidence type="ECO:0000256" key="1">
    <source>
        <dbReference type="ARBA" id="ARBA00000971"/>
    </source>
</evidence>
<evidence type="ECO:0000256" key="5">
    <source>
        <dbReference type="SAM" id="MobiDB-lite"/>
    </source>
</evidence>
<dbReference type="GO" id="GO:0003676">
    <property type="term" value="F:nucleic acid binding"/>
    <property type="evidence" value="ECO:0007669"/>
    <property type="project" value="InterPro"/>
</dbReference>
<organism evidence="8 9">
    <name type="scientific">Galemys pyrenaicus</name>
    <name type="common">Iberian desman</name>
    <name type="synonym">Pyrenean desman</name>
    <dbReference type="NCBI Taxonomy" id="202257"/>
    <lineage>
        <taxon>Eukaryota</taxon>
        <taxon>Metazoa</taxon>
        <taxon>Chordata</taxon>
        <taxon>Craniata</taxon>
        <taxon>Vertebrata</taxon>
        <taxon>Euteleostomi</taxon>
        <taxon>Mammalia</taxon>
        <taxon>Eutheria</taxon>
        <taxon>Laurasiatheria</taxon>
        <taxon>Eulipotyphla</taxon>
        <taxon>Talpidae</taxon>
        <taxon>Galemys</taxon>
    </lineage>
</organism>
<dbReference type="InterPro" id="IPR011129">
    <property type="entry name" value="CSD"/>
</dbReference>
<gene>
    <name evidence="8" type="ORF">J0S82_019733</name>
</gene>
<proteinExistence type="predicted"/>
<comment type="caution">
    <text evidence="8">The sequence shown here is derived from an EMBL/GenBank/DDBJ whole genome shotgun (WGS) entry which is preliminary data.</text>
</comment>
<dbReference type="GO" id="GO:0006457">
    <property type="term" value="P:protein folding"/>
    <property type="evidence" value="ECO:0007669"/>
    <property type="project" value="InterPro"/>
</dbReference>
<dbReference type="PANTHER" id="PTHR11544">
    <property type="entry name" value="COLD SHOCK DOMAIN CONTAINING PROTEINS"/>
    <property type="match status" value="1"/>
</dbReference>
<evidence type="ECO:0000313" key="9">
    <source>
        <dbReference type="Proteomes" id="UP000700334"/>
    </source>
</evidence>
<dbReference type="Gene3D" id="2.40.50.140">
    <property type="entry name" value="Nucleic acid-binding proteins"/>
    <property type="match status" value="1"/>
</dbReference>
<dbReference type="FunFam" id="2.40.100.10:FF:000025">
    <property type="entry name" value="Peptidyl-prolyl cis-trans isomerase CYP19-2"/>
    <property type="match status" value="1"/>
</dbReference>
<reference evidence="8" key="1">
    <citation type="journal article" date="2021" name="Evol. Appl.">
        <title>The genome of the Pyrenean desman and the effects of bottlenecks and inbreeding on the genomic landscape of an endangered species.</title>
        <authorList>
            <person name="Escoda L."/>
            <person name="Castresana J."/>
        </authorList>
    </citation>
    <scope>NUCLEOTIDE SEQUENCE</scope>
    <source>
        <strain evidence="8">IBE-C5619</strain>
    </source>
</reference>
<feature type="compositionally biased region" description="Low complexity" evidence="5">
    <location>
        <begin position="504"/>
        <end position="515"/>
    </location>
</feature>
<dbReference type="CDD" id="cd01926">
    <property type="entry name" value="cyclophilin_ABH_like"/>
    <property type="match status" value="1"/>
</dbReference>
<dbReference type="GO" id="GO:0003755">
    <property type="term" value="F:peptidyl-prolyl cis-trans isomerase activity"/>
    <property type="evidence" value="ECO:0007669"/>
    <property type="project" value="UniProtKB-KW"/>
</dbReference>
<feature type="compositionally biased region" description="Basic residues" evidence="5">
    <location>
        <begin position="590"/>
        <end position="599"/>
    </location>
</feature>
<dbReference type="SUPFAM" id="SSF50249">
    <property type="entry name" value="Nucleic acid-binding proteins"/>
    <property type="match status" value="1"/>
</dbReference>
<dbReference type="SUPFAM" id="SSF50891">
    <property type="entry name" value="Cyclophilin-like"/>
    <property type="match status" value="1"/>
</dbReference>
<evidence type="ECO:0000259" key="7">
    <source>
        <dbReference type="PROSITE" id="PS51857"/>
    </source>
</evidence>
<feature type="non-terminal residue" evidence="8">
    <location>
        <position position="1"/>
    </location>
</feature>
<feature type="compositionally biased region" description="Basic residues" evidence="5">
    <location>
        <begin position="1"/>
        <end position="10"/>
    </location>
</feature>
<dbReference type="Gene3D" id="2.40.100.10">
    <property type="entry name" value="Cyclophilin-like"/>
    <property type="match status" value="1"/>
</dbReference>
<dbReference type="InterPro" id="IPR002059">
    <property type="entry name" value="CSP_DNA-bd"/>
</dbReference>
<evidence type="ECO:0000313" key="8">
    <source>
        <dbReference type="EMBL" id="KAG8507691.1"/>
    </source>
</evidence>
<dbReference type="Pfam" id="PF00313">
    <property type="entry name" value="CSD"/>
    <property type="match status" value="1"/>
</dbReference>
<keyword evidence="3" id="KW-0697">Rotamase</keyword>
<dbReference type="PROSITE" id="PS50072">
    <property type="entry name" value="CSA_PPIASE_2"/>
    <property type="match status" value="1"/>
</dbReference>
<dbReference type="EC" id="5.2.1.8" evidence="2"/>
<dbReference type="PRINTS" id="PR00050">
    <property type="entry name" value="COLDSHOCK"/>
</dbReference>
<feature type="domain" description="PPIase cyclophilin-type" evidence="6">
    <location>
        <begin position="66"/>
        <end position="201"/>
    </location>
</feature>
<feature type="non-terminal residue" evidence="8">
    <location>
        <position position="621"/>
    </location>
</feature>
<feature type="region of interest" description="Disordered" evidence="5">
    <location>
        <begin position="1"/>
        <end position="28"/>
    </location>
</feature>
<feature type="compositionally biased region" description="Low complexity" evidence="5">
    <location>
        <begin position="543"/>
        <end position="557"/>
    </location>
</feature>
<dbReference type="OrthoDB" id="193499at2759"/>
<feature type="compositionally biased region" description="Basic residues" evidence="5">
    <location>
        <begin position="493"/>
        <end position="503"/>
    </location>
</feature>
<dbReference type="AlphaFoldDB" id="A0A8J5ZUU5"/>
<dbReference type="FunFam" id="2.40.50.140:FF:000054">
    <property type="entry name" value="Nuclease-sensitive element-binding protein 1"/>
    <property type="match status" value="1"/>
</dbReference>
<feature type="compositionally biased region" description="Basic residues" evidence="5">
    <location>
        <begin position="362"/>
        <end position="373"/>
    </location>
</feature>
<dbReference type="InterPro" id="IPR012340">
    <property type="entry name" value="NA-bd_OB-fold"/>
</dbReference>
<dbReference type="Pfam" id="PF00160">
    <property type="entry name" value="Pro_isomerase"/>
    <property type="match status" value="1"/>
</dbReference>
<comment type="catalytic activity">
    <reaction evidence="1">
        <text>[protein]-peptidylproline (omega=180) = [protein]-peptidylproline (omega=0)</text>
        <dbReference type="Rhea" id="RHEA:16237"/>
        <dbReference type="Rhea" id="RHEA-COMP:10747"/>
        <dbReference type="Rhea" id="RHEA-COMP:10748"/>
        <dbReference type="ChEBI" id="CHEBI:83833"/>
        <dbReference type="ChEBI" id="CHEBI:83834"/>
        <dbReference type="EC" id="5.2.1.8"/>
    </reaction>
</comment>
<dbReference type="PRINTS" id="PR00153">
    <property type="entry name" value="CSAPPISMRASE"/>
</dbReference>
<dbReference type="Proteomes" id="UP000700334">
    <property type="component" value="Unassembled WGS sequence"/>
</dbReference>
<dbReference type="EMBL" id="JAGFMF010012100">
    <property type="protein sequence ID" value="KAG8507691.1"/>
    <property type="molecule type" value="Genomic_DNA"/>
</dbReference>
<sequence>RVPRLPRRQGRGFGAGLPRSSHSAPARETKRVELGLGSQELRVPGFCFRVGAMAVANSSPVNPVVFFDVSIGGQEVGRMKIELFADVVPKTAENFRQFCTGEFRKDGVPIGYKGSTFHRVIKDFMIQGGDFVNGDGTGVASIYRGPFADENFKLRHSAPGLLSMANSGPSTNGCQFFITCSKCDWLDGKHVVFVRSVAGAESGPQRALSSPTAAAGLVTITPREEPQLPQPAPVTITATMSSEAETQQPPAAPPAAPALSAADTKPGTTGSGAGSGGPGGLTSAAPAGGDKKVIGEGRTGTGSPTRSLPRVARGRGAPPTQAGVGRAAASFTCSPPRGRACPPGLHARPSWARTRGAAGSRTHPRGPRGRRRGQPGDSEEKGCQVAAACRRGAWRDRMLKRGGFEKDVLGTVKWFNVRNGYGFINRNDTKEDVFVHQTAIKKNNPRKYLRSVGDGETVEFDVVEGEKGAEAANVTGPGGVPVQGSKYAADRNHYRRYPRRRGPPRNYQQNYQNSESGEKNEGSESAPEGQAQQRRPYRRRRFPPYYMRRPYGRRPQYSNPPVQGEVMEGADNQGAGEQGRPVRQNMYRGYRPRFRRGPPRQRQPREDGNEEDKENQGDETQ</sequence>
<dbReference type="InterPro" id="IPR020892">
    <property type="entry name" value="Cyclophilin-type_PPIase_CS"/>
</dbReference>
<dbReference type="InterPro" id="IPR002130">
    <property type="entry name" value="Cyclophilin-type_PPIase_dom"/>
</dbReference>
<evidence type="ECO:0000259" key="6">
    <source>
        <dbReference type="PROSITE" id="PS50072"/>
    </source>
</evidence>
<name>A0A8J5ZUU5_GALPY</name>
<feature type="region of interest" description="Disordered" evidence="5">
    <location>
        <begin position="240"/>
        <end position="383"/>
    </location>
</feature>
<dbReference type="CDD" id="cd04458">
    <property type="entry name" value="CSP_CDS"/>
    <property type="match status" value="1"/>
</dbReference>
<dbReference type="InterPro" id="IPR050181">
    <property type="entry name" value="Cold_shock_domain"/>
</dbReference>
<evidence type="ECO:0000256" key="3">
    <source>
        <dbReference type="ARBA" id="ARBA00023110"/>
    </source>
</evidence>
<dbReference type="InterPro" id="IPR019844">
    <property type="entry name" value="CSD_CS"/>
</dbReference>
<dbReference type="SMART" id="SM00357">
    <property type="entry name" value="CSP"/>
    <property type="match status" value="1"/>
</dbReference>
<feature type="compositionally biased region" description="Gly residues" evidence="5">
    <location>
        <begin position="269"/>
        <end position="280"/>
    </location>
</feature>
<dbReference type="InterPro" id="IPR029000">
    <property type="entry name" value="Cyclophilin-like_dom_sf"/>
</dbReference>
<feature type="domain" description="CSD" evidence="7">
    <location>
        <begin position="407"/>
        <end position="476"/>
    </location>
</feature>
<keyword evidence="4" id="KW-0413">Isomerase</keyword>
<protein>
    <recommendedName>
        <fullName evidence="2">peptidylprolyl isomerase</fullName>
        <ecNumber evidence="2">5.2.1.8</ecNumber>
    </recommendedName>
</protein>